<dbReference type="SUPFAM" id="SSF51735">
    <property type="entry name" value="NAD(P)-binding Rossmann-fold domains"/>
    <property type="match status" value="1"/>
</dbReference>
<dbReference type="Pfam" id="PF00106">
    <property type="entry name" value="adh_short"/>
    <property type="match status" value="1"/>
</dbReference>
<dbReference type="InterPro" id="IPR002347">
    <property type="entry name" value="SDR_fam"/>
</dbReference>
<dbReference type="PANTHER" id="PTHR43157">
    <property type="entry name" value="PHOSPHATIDYLINOSITOL-GLYCAN BIOSYNTHESIS CLASS F PROTEIN-RELATED"/>
    <property type="match status" value="1"/>
</dbReference>
<accession>A0ABR2UHS7</accession>
<evidence type="ECO:0000256" key="1">
    <source>
        <dbReference type="ARBA" id="ARBA00023002"/>
    </source>
</evidence>
<dbReference type="InterPro" id="IPR036291">
    <property type="entry name" value="NAD(P)-bd_dom_sf"/>
</dbReference>
<keyword evidence="3" id="KW-1185">Reference proteome</keyword>
<evidence type="ECO:0000313" key="2">
    <source>
        <dbReference type="EMBL" id="KAK9414106.1"/>
    </source>
</evidence>
<sequence length="363" mass="40450">MESYICPAAQRNVRQKPYRDSLRLLPLKSVHSYRFSYSAYISWVFFYSQLVKKLPYPTGSYQGKTIVITGSDTGLGKEVARHYLRLGASRLIVAVRSLDKRNEAKQDIEATTKCAADVIQVWQVDMASYDSVKNFAAHINAELDRVDIFIANAGCAKLRYTTTEDNETQITINVVSIFLLAFMVLPKLKETALKFQTRPTLSVTSSGAYKSATFPQSTAAEGKLFATINDQETAEKHWKEQYPISKLLRIFILRSFAEKYPASTFPLAVNCVSPGLCHSGLARGNTSLAFTIFKFFLARSAEVGSGTLVHAGSAGIESHGHYLADCAVEEPTELVTGNRDVQDRIWVELVEKLKAIKTDVMEF</sequence>
<proteinExistence type="predicted"/>
<dbReference type="Gene3D" id="3.40.50.720">
    <property type="entry name" value="NAD(P)-binding Rossmann-like Domain"/>
    <property type="match status" value="1"/>
</dbReference>
<name>A0ABR2UHS7_9PEZI</name>
<keyword evidence="1" id="KW-0560">Oxidoreductase</keyword>
<protein>
    <submittedName>
        <fullName evidence="2">Short-chain dehydrogenase</fullName>
    </submittedName>
</protein>
<dbReference type="Proteomes" id="UP001408356">
    <property type="component" value="Unassembled WGS sequence"/>
</dbReference>
<comment type="caution">
    <text evidence="2">The sequence shown here is derived from an EMBL/GenBank/DDBJ whole genome shotgun (WGS) entry which is preliminary data.</text>
</comment>
<dbReference type="PANTHER" id="PTHR43157:SF31">
    <property type="entry name" value="PHOSPHATIDYLINOSITOL-GLYCAN BIOSYNTHESIS CLASS F PROTEIN"/>
    <property type="match status" value="1"/>
</dbReference>
<reference evidence="2 3" key="1">
    <citation type="journal article" date="2024" name="J. Plant Pathol.">
        <title>Sequence and assembly of the genome of Seiridium unicorne, isolate CBS 538.82, causal agent of cypress canker disease.</title>
        <authorList>
            <person name="Scali E."/>
            <person name="Rocca G.D."/>
            <person name="Danti R."/>
            <person name="Garbelotto M."/>
            <person name="Barberini S."/>
            <person name="Baroncelli R."/>
            <person name="Emiliani G."/>
        </authorList>
    </citation>
    <scope>NUCLEOTIDE SEQUENCE [LARGE SCALE GENOMIC DNA]</scope>
    <source>
        <strain evidence="2 3">BM-138-508</strain>
    </source>
</reference>
<dbReference type="EMBL" id="JARVKF010000429">
    <property type="protein sequence ID" value="KAK9414106.1"/>
    <property type="molecule type" value="Genomic_DNA"/>
</dbReference>
<dbReference type="PRINTS" id="PR00081">
    <property type="entry name" value="GDHRDH"/>
</dbReference>
<evidence type="ECO:0000313" key="3">
    <source>
        <dbReference type="Proteomes" id="UP001408356"/>
    </source>
</evidence>
<organism evidence="2 3">
    <name type="scientific">Seiridium unicorne</name>
    <dbReference type="NCBI Taxonomy" id="138068"/>
    <lineage>
        <taxon>Eukaryota</taxon>
        <taxon>Fungi</taxon>
        <taxon>Dikarya</taxon>
        <taxon>Ascomycota</taxon>
        <taxon>Pezizomycotina</taxon>
        <taxon>Sordariomycetes</taxon>
        <taxon>Xylariomycetidae</taxon>
        <taxon>Amphisphaeriales</taxon>
        <taxon>Sporocadaceae</taxon>
        <taxon>Seiridium</taxon>
    </lineage>
</organism>
<gene>
    <name evidence="2" type="ORF">SUNI508_02205</name>
</gene>